<evidence type="ECO:0000256" key="6">
    <source>
        <dbReference type="ARBA" id="ARBA00023157"/>
    </source>
</evidence>
<organism evidence="10 11">
    <name type="scientific">Roseivirga misakiensis</name>
    <dbReference type="NCBI Taxonomy" id="1563681"/>
    <lineage>
        <taxon>Bacteria</taxon>
        <taxon>Pseudomonadati</taxon>
        <taxon>Bacteroidota</taxon>
        <taxon>Cytophagia</taxon>
        <taxon>Cytophagales</taxon>
        <taxon>Roseivirgaceae</taxon>
        <taxon>Roseivirga</taxon>
    </lineage>
</organism>
<comment type="cofactor">
    <cofactor evidence="1">
        <name>Ca(2+)</name>
        <dbReference type="ChEBI" id="CHEBI:29108"/>
    </cofactor>
</comment>
<dbReference type="PANTHER" id="PTHR19277:SF125">
    <property type="entry name" value="B6"/>
    <property type="match status" value="1"/>
</dbReference>
<dbReference type="InterPro" id="IPR038081">
    <property type="entry name" value="CalX-like_sf"/>
</dbReference>
<dbReference type="NCBIfam" id="TIGR04183">
    <property type="entry name" value="Por_Secre_tail"/>
    <property type="match status" value="1"/>
</dbReference>
<dbReference type="GO" id="GO:0007154">
    <property type="term" value="P:cell communication"/>
    <property type="evidence" value="ECO:0007669"/>
    <property type="project" value="InterPro"/>
</dbReference>
<dbReference type="GO" id="GO:0046872">
    <property type="term" value="F:metal ion binding"/>
    <property type="evidence" value="ECO:0007669"/>
    <property type="project" value="UniProtKB-KW"/>
</dbReference>
<dbReference type="Gene3D" id="2.60.40.2030">
    <property type="match status" value="3"/>
</dbReference>
<dbReference type="Proteomes" id="UP000095552">
    <property type="component" value="Unassembled WGS sequence"/>
</dbReference>
<feature type="domain" description="Calx-beta" evidence="9">
    <location>
        <begin position="508"/>
        <end position="609"/>
    </location>
</feature>
<keyword evidence="11" id="KW-1185">Reference proteome</keyword>
<proteinExistence type="predicted"/>
<keyword evidence="5" id="KW-0106">Calcium</keyword>
<evidence type="ECO:0000256" key="1">
    <source>
        <dbReference type="ARBA" id="ARBA00001913"/>
    </source>
</evidence>
<dbReference type="Gene3D" id="2.60.120.200">
    <property type="match status" value="2"/>
</dbReference>
<gene>
    <name evidence="10" type="ORF">BFP71_13980</name>
</gene>
<dbReference type="Pfam" id="PF03160">
    <property type="entry name" value="Calx-beta"/>
    <property type="match status" value="2"/>
</dbReference>
<dbReference type="InterPro" id="IPR013320">
    <property type="entry name" value="ConA-like_dom_sf"/>
</dbReference>
<keyword evidence="7" id="KW-0325">Glycoprotein</keyword>
<dbReference type="InterPro" id="IPR003644">
    <property type="entry name" value="Calx_beta"/>
</dbReference>
<dbReference type="Pfam" id="PF00354">
    <property type="entry name" value="Pentaxin"/>
    <property type="match status" value="1"/>
</dbReference>
<evidence type="ECO:0000256" key="3">
    <source>
        <dbReference type="ARBA" id="ARBA00022729"/>
    </source>
</evidence>
<dbReference type="PRINTS" id="PR00895">
    <property type="entry name" value="PENTAXIN"/>
</dbReference>
<dbReference type="SUPFAM" id="SSF49899">
    <property type="entry name" value="Concanavalin A-like lectins/glucanases"/>
    <property type="match status" value="2"/>
</dbReference>
<evidence type="ECO:0000313" key="11">
    <source>
        <dbReference type="Proteomes" id="UP000095552"/>
    </source>
</evidence>
<dbReference type="InterPro" id="IPR058515">
    <property type="entry name" value="DUF8202"/>
</dbReference>
<reference evidence="10 11" key="1">
    <citation type="submission" date="2016-08" db="EMBL/GenBank/DDBJ databases">
        <title>Draft genome of Fabibacter sp. strain SK-8.</title>
        <authorList>
            <person name="Wong S.-K."/>
            <person name="Hamasaki K."/>
            <person name="Yoshizawa S."/>
        </authorList>
    </citation>
    <scope>NUCLEOTIDE SEQUENCE [LARGE SCALE GENOMIC DNA]</scope>
    <source>
        <strain evidence="10 11">SK-8</strain>
    </source>
</reference>
<keyword evidence="2" id="KW-0479">Metal-binding</keyword>
<evidence type="ECO:0000259" key="9">
    <source>
        <dbReference type="SMART" id="SM00237"/>
    </source>
</evidence>
<name>A0A1E5SZL5_9BACT</name>
<dbReference type="STRING" id="1563681.BFP71_13980"/>
<comment type="caution">
    <text evidence="10">The sequence shown here is derived from an EMBL/GenBank/DDBJ whole genome shotgun (WGS) entry which is preliminary data.</text>
</comment>
<feature type="domain" description="Calx-beta" evidence="9">
    <location>
        <begin position="630"/>
        <end position="731"/>
    </location>
</feature>
<accession>A0A1E5SZL5</accession>
<dbReference type="Pfam" id="PF26628">
    <property type="entry name" value="DUF8202"/>
    <property type="match status" value="2"/>
</dbReference>
<dbReference type="SMART" id="SM00237">
    <property type="entry name" value="Calx_beta"/>
    <property type="match status" value="2"/>
</dbReference>
<dbReference type="EMBL" id="MDGQ01000005">
    <property type="protein sequence ID" value="OEK04570.1"/>
    <property type="molecule type" value="Genomic_DNA"/>
</dbReference>
<feature type="domain" description="Pentraxin (PTX)" evidence="8">
    <location>
        <begin position="82"/>
        <end position="270"/>
    </location>
</feature>
<dbReference type="GO" id="GO:0016020">
    <property type="term" value="C:membrane"/>
    <property type="evidence" value="ECO:0007669"/>
    <property type="project" value="InterPro"/>
</dbReference>
<evidence type="ECO:0000256" key="7">
    <source>
        <dbReference type="ARBA" id="ARBA00023180"/>
    </source>
</evidence>
<sequence>MLLFNLSLFAQTGPGGVGSNTNNILWLKADEITGLSNGQDVQTWSDFSGNGNTLTQPDASFSPVFQTGQINGLPVVRFNKTNGRIRRTSFSGFATSAITAIYVNKTTDSGDGVLSYASSASNNDFLLFRSESLNVYRGPNISSGVSFNDNAFHITNAAWRGSDGSVEVWKDGSQDFTTTGFRTGTSITAGGSLAVAGEQDSQDGGYASNQAHFGDFSEVMIFNTYLNEAQQIIIANYLAAKYALSISNDRFAYESTHGNDVAGIGREDASNTHTEAMSDDILRVEGADGLDANQEYLLFGHDAGDATTAWTTTEAPNSGVNIQRLAREWRFDETGTVGNIDIVIDINDLPALPADHTVYALMVDSDGDFSSGASVYELTLSAGTEYSYDGYDINDGDYMAIAAVRPVIEHTLTTDVGAESVSPTIEVSLNFIPATNRTAEVTTSDISTTTGDDYVALSSSTVTITTGNTTTTYSLTVTDDMDEESNESLLITLANPSSGLNIGDNDEFTYTIEDNDQIRKVYFDVASSSGSETILTANVALEISLVDMSNPTSVDYAVTGGTATGGGTDYTLASGTVTFLAGTTTGSFDITINNDGLFEVDETIIITLSNPVNANLDNTMPFAGSGAITHTYTITNDDATPEIQFSNTSASGSETVTSVAIQVELDAVSGADASASYTISGASTATGVGVDYTLAAGTITIPEGSTTANINATIIDDSVEELAETLILNLSTPSNADLGTNTAFTYTIINNSVIGFTGPGGVGQSSSNILWVRPEELADVSDGTDITSWADFSGNGNNLAQSDNAFTPRHYNSVVNGQPIVRFEQSNGRLVKDNFGDFPSSEITAILVNATNETSDDGLLSYASSASDNDFLLFSTNSLSLFRGGSNTNSGVAFNGGSFNISTASWQTSGNVSVWKNGSEAYTTTGFQSGTSITNNGALAIGAEQDGINSGYDASQDHLGDYAEVAIYNLALNDAQVIIVQNYLSAKYDVALSTNNVYNQDDNANGDFDYEVAGIGRIGSSDLHTDAKGSGIVRINNPQDMDDEEFLLWGHDNAELRATSTDVPMGISRRLERVWRVSEVNRSGAAVDLGAIDISFDLAGLGSVTPSDLVLLIDSDGTFNAGATEVSGALDDGGDTYRFASVTGLSNNMYFTLATLDKQQTPLPVELLSFTGRVTDEYAIDLNWATASEVDNSHFDIERSEDGFAFIVIGTVAGMGQSDAINQYEFLDKSPLVGRSYYRLKQVDFNGVFEYSSIVSILYDNFEDNALQAPKFYPNPINRGAKAQIEYYSKDKQTISIKVLDSQGLSLAERKVNLQVGRNSIPFETHRLNQGMYFLRIYGSGRSVQTFKVIIR</sequence>
<evidence type="ECO:0000256" key="4">
    <source>
        <dbReference type="ARBA" id="ARBA00022737"/>
    </source>
</evidence>
<dbReference type="SMART" id="SM00159">
    <property type="entry name" value="PTX"/>
    <property type="match status" value="1"/>
</dbReference>
<dbReference type="InterPro" id="IPR051360">
    <property type="entry name" value="Neuronal_Pentraxin_Related"/>
</dbReference>
<dbReference type="Pfam" id="PF18962">
    <property type="entry name" value="Por_Secre_tail"/>
    <property type="match status" value="1"/>
</dbReference>
<evidence type="ECO:0000313" key="10">
    <source>
        <dbReference type="EMBL" id="OEK04570.1"/>
    </source>
</evidence>
<dbReference type="InterPro" id="IPR001759">
    <property type="entry name" value="PTX_dom"/>
</dbReference>
<protein>
    <submittedName>
        <fullName evidence="10">Uncharacterized protein</fullName>
    </submittedName>
</protein>
<keyword evidence="6" id="KW-1015">Disulfide bond</keyword>
<evidence type="ECO:0000256" key="2">
    <source>
        <dbReference type="ARBA" id="ARBA00022723"/>
    </source>
</evidence>
<dbReference type="PANTHER" id="PTHR19277">
    <property type="entry name" value="PENTRAXIN"/>
    <property type="match status" value="1"/>
</dbReference>
<keyword evidence="4" id="KW-0677">Repeat</keyword>
<keyword evidence="3" id="KW-0732">Signal</keyword>
<dbReference type="InterPro" id="IPR026444">
    <property type="entry name" value="Secre_tail"/>
</dbReference>
<evidence type="ECO:0000256" key="5">
    <source>
        <dbReference type="ARBA" id="ARBA00022837"/>
    </source>
</evidence>
<evidence type="ECO:0000259" key="8">
    <source>
        <dbReference type="SMART" id="SM00159"/>
    </source>
</evidence>
<dbReference type="SUPFAM" id="SSF141072">
    <property type="entry name" value="CalX-like"/>
    <property type="match status" value="3"/>
</dbReference>
<dbReference type="GO" id="GO:0004553">
    <property type="term" value="F:hydrolase activity, hydrolyzing O-glycosyl compounds"/>
    <property type="evidence" value="ECO:0007669"/>
    <property type="project" value="UniProtKB-ARBA"/>
</dbReference>
<dbReference type="GO" id="GO:0005975">
    <property type="term" value="P:carbohydrate metabolic process"/>
    <property type="evidence" value="ECO:0007669"/>
    <property type="project" value="UniProtKB-ARBA"/>
</dbReference>